<feature type="signal peptide" evidence="14">
    <location>
        <begin position="1"/>
        <end position="21"/>
    </location>
</feature>
<dbReference type="InterPro" id="IPR029033">
    <property type="entry name" value="His_PPase_superfam"/>
</dbReference>
<evidence type="ECO:0000256" key="14">
    <source>
        <dbReference type="SAM" id="SignalP"/>
    </source>
</evidence>
<evidence type="ECO:0000256" key="6">
    <source>
        <dbReference type="ARBA" id="ARBA00022729"/>
    </source>
</evidence>
<comment type="catalytic activity">
    <reaction evidence="11">
        <text>1D-myo-inositol 1,2,4,5,6-pentakisphosphate + H2O = 1D-myo-inositol 1,2,5,6-tetrakisphosphate + phosphate</text>
        <dbReference type="Rhea" id="RHEA:77115"/>
        <dbReference type="ChEBI" id="CHEBI:15377"/>
        <dbReference type="ChEBI" id="CHEBI:43474"/>
        <dbReference type="ChEBI" id="CHEBI:57798"/>
        <dbReference type="ChEBI" id="CHEBI:195535"/>
        <dbReference type="EC" id="3.1.3.62"/>
    </reaction>
    <physiologicalReaction direction="left-to-right" evidence="11">
        <dbReference type="Rhea" id="RHEA:77116"/>
    </physiologicalReaction>
</comment>
<keyword evidence="6 14" id="KW-0732">Signal</keyword>
<evidence type="ECO:0000256" key="12">
    <source>
        <dbReference type="ARBA" id="ARBA00043691"/>
    </source>
</evidence>
<evidence type="ECO:0000256" key="7">
    <source>
        <dbReference type="ARBA" id="ARBA00022801"/>
    </source>
</evidence>
<evidence type="ECO:0000256" key="1">
    <source>
        <dbReference type="ARBA" id="ARBA00004370"/>
    </source>
</evidence>
<dbReference type="SUPFAM" id="SSF53254">
    <property type="entry name" value="Phosphoglycerate mutase-like"/>
    <property type="match status" value="1"/>
</dbReference>
<dbReference type="Proteomes" id="UP000694846">
    <property type="component" value="Unplaced"/>
</dbReference>
<comment type="similarity">
    <text evidence="2">Belongs to the histidine acid phosphatase family. MINPP1 subfamily.</text>
</comment>
<evidence type="ECO:0000313" key="15">
    <source>
        <dbReference type="EMBL" id="MBY71881.1"/>
    </source>
</evidence>
<name>A0A2S2Q2M4_9HEMI</name>
<dbReference type="Pfam" id="PF00328">
    <property type="entry name" value="His_Phos_2"/>
    <property type="match status" value="1"/>
</dbReference>
<proteinExistence type="inferred from homology"/>
<comment type="catalytic activity">
    <reaction evidence="12">
        <text>1D-myo-inositol hexakisphosphate + H2O = 1D-myo-inositol 1,2,4,5,6-pentakisphosphate + phosphate</text>
        <dbReference type="Rhea" id="RHEA:16989"/>
        <dbReference type="ChEBI" id="CHEBI:15377"/>
        <dbReference type="ChEBI" id="CHEBI:43474"/>
        <dbReference type="ChEBI" id="CHEBI:57798"/>
        <dbReference type="ChEBI" id="CHEBI:58130"/>
        <dbReference type="EC" id="3.1.3.62"/>
    </reaction>
    <physiologicalReaction direction="left-to-right" evidence="12">
        <dbReference type="Rhea" id="RHEA:16990"/>
    </physiologicalReaction>
</comment>
<dbReference type="EC" id="3.1.3.80" evidence="3"/>
<evidence type="ECO:0000256" key="5">
    <source>
        <dbReference type="ARBA" id="ARBA00018097"/>
    </source>
</evidence>
<evidence type="ECO:0000313" key="17">
    <source>
        <dbReference type="RefSeq" id="XP_025425474.1"/>
    </source>
</evidence>
<evidence type="ECO:0000256" key="2">
    <source>
        <dbReference type="ARBA" id="ARBA00008422"/>
    </source>
</evidence>
<evidence type="ECO:0000256" key="4">
    <source>
        <dbReference type="ARBA" id="ARBA00013040"/>
    </source>
</evidence>
<dbReference type="InterPro" id="IPR000560">
    <property type="entry name" value="His_Pase_clade-2"/>
</dbReference>
<evidence type="ECO:0000256" key="3">
    <source>
        <dbReference type="ARBA" id="ARBA00012976"/>
    </source>
</evidence>
<dbReference type="RefSeq" id="XP_025425474.1">
    <property type="nucleotide sequence ID" value="XM_025569689.1"/>
</dbReference>
<dbReference type="OrthoDB" id="6509975at2759"/>
<keyword evidence="16" id="KW-1185">Reference proteome</keyword>
<evidence type="ECO:0000256" key="13">
    <source>
        <dbReference type="ARBA" id="ARBA00043832"/>
    </source>
</evidence>
<accession>A0A2S2Q2M4</accession>
<dbReference type="EMBL" id="GGMS01002678">
    <property type="protein sequence ID" value="MBY71881.1"/>
    <property type="molecule type" value="Transcribed_RNA"/>
</dbReference>
<evidence type="ECO:0000256" key="10">
    <source>
        <dbReference type="ARBA" id="ARBA00043668"/>
    </source>
</evidence>
<dbReference type="AlphaFoldDB" id="A0A2S2Q2M4"/>
<dbReference type="GO" id="GO:0016020">
    <property type="term" value="C:membrane"/>
    <property type="evidence" value="ECO:0007669"/>
    <property type="project" value="UniProtKB-SubCell"/>
</dbReference>
<organism evidence="15">
    <name type="scientific">Sipha flava</name>
    <name type="common">yellow sugarcane aphid</name>
    <dbReference type="NCBI Taxonomy" id="143950"/>
    <lineage>
        <taxon>Eukaryota</taxon>
        <taxon>Metazoa</taxon>
        <taxon>Ecdysozoa</taxon>
        <taxon>Arthropoda</taxon>
        <taxon>Hexapoda</taxon>
        <taxon>Insecta</taxon>
        <taxon>Pterygota</taxon>
        <taxon>Neoptera</taxon>
        <taxon>Paraneoptera</taxon>
        <taxon>Hemiptera</taxon>
        <taxon>Sternorrhyncha</taxon>
        <taxon>Aphidomorpha</taxon>
        <taxon>Aphidoidea</taxon>
        <taxon>Aphididae</taxon>
        <taxon>Sipha</taxon>
    </lineage>
</organism>
<dbReference type="EC" id="3.1.3.62" evidence="4"/>
<evidence type="ECO:0000313" key="16">
    <source>
        <dbReference type="Proteomes" id="UP000694846"/>
    </source>
</evidence>
<evidence type="ECO:0000256" key="11">
    <source>
        <dbReference type="ARBA" id="ARBA00043671"/>
    </source>
</evidence>
<gene>
    <name evidence="15" type="primary">MINPP1_0</name>
    <name evidence="17" type="synonym">LOC112694267</name>
    <name evidence="15" type="ORF">g.18200</name>
</gene>
<comment type="subcellular location">
    <subcellularLocation>
        <location evidence="1">Membrane</location>
    </subcellularLocation>
</comment>
<protein>
    <recommendedName>
        <fullName evidence="5">Multiple inositol polyphosphate phosphatase 1</fullName>
        <ecNumber evidence="4">3.1.3.62</ecNumber>
        <ecNumber evidence="3">3.1.3.80</ecNumber>
    </recommendedName>
    <alternativeName>
        <fullName evidence="9">2,3-bisphosphoglycerate 3-phosphatase</fullName>
    </alternativeName>
</protein>
<dbReference type="GO" id="GO:0003993">
    <property type="term" value="F:acid phosphatase activity"/>
    <property type="evidence" value="ECO:0007669"/>
    <property type="project" value="TreeGrafter"/>
</dbReference>
<dbReference type="CDD" id="cd07061">
    <property type="entry name" value="HP_HAP_like"/>
    <property type="match status" value="1"/>
</dbReference>
<sequence>MKGQPSGLLLLLALLFTPSMGQLCYEPTESDPYLYFSHKTAYQLIYNSKFKPVPYCRPTFMWMYIRHGTSYPNTNESLAIRQLHLFKDRVIKNHEERGNGHLCKNVLDSLKRWEFEVNPTSEDDISPQGRMDMNLMAKRTKDKMSEVFVKEINQNTFKIYSNEDRKVMNSAEEFSKAMFGEGFKSKVQIEKVENNSTFIGLESCPKWTNEIRNSEASLFRKTPEYLNLVSQISKRLGFLDNITDDIIYAMYESCRYNKALVLKSYPVWCGLFTRQELQLLEYHEDLDYYYKYGYGSDINSKVGCPIIRELIEYLNAVAKDDVERPSAVFRFGTSAGLLTTLLALGVAKDSVPLTHSNYHSQYRRQWRMSQVDPFSANLAAVFYKCDQGDEENKVMFYLNEGVYDYQGCNVGLCSWKFIEDRFKEYLGPDGCSEVCHDQSKASSIQSVVFITALLSIIVLAFAHV</sequence>
<keyword evidence="7" id="KW-0378">Hydrolase</keyword>
<reference evidence="17" key="2">
    <citation type="submission" date="2025-04" db="UniProtKB">
        <authorList>
            <consortium name="RefSeq"/>
        </authorList>
    </citation>
    <scope>IDENTIFICATION</scope>
    <source>
        <tissue evidence="17">Whole body</tissue>
    </source>
</reference>
<dbReference type="GO" id="GO:0052745">
    <property type="term" value="F:inositol phosphate phosphatase activity"/>
    <property type="evidence" value="ECO:0007669"/>
    <property type="project" value="TreeGrafter"/>
</dbReference>
<reference evidence="15" key="1">
    <citation type="submission" date="2018-04" db="EMBL/GenBank/DDBJ databases">
        <title>Transcriptome assembly of Sipha flava.</title>
        <authorList>
            <person name="Scully E.D."/>
            <person name="Geib S.M."/>
            <person name="Palmer N.A."/>
            <person name="Koch K."/>
            <person name="Bradshaw J."/>
            <person name="Heng-Moss T."/>
            <person name="Sarath G."/>
        </authorList>
    </citation>
    <scope>NUCLEOTIDE SEQUENCE</scope>
</reference>
<dbReference type="GO" id="GO:0034417">
    <property type="term" value="F:bisphosphoglycerate 3-phosphatase activity"/>
    <property type="evidence" value="ECO:0007669"/>
    <property type="project" value="UniProtKB-EC"/>
</dbReference>
<dbReference type="PANTHER" id="PTHR20963">
    <property type="entry name" value="MULTIPLE INOSITOL POLYPHOSPHATE PHOSPHATASE-RELATED"/>
    <property type="match status" value="1"/>
</dbReference>
<comment type="catalytic activity">
    <reaction evidence="10">
        <text>1D-myo-inositol 1,2,5,6-tetrakisphosphate + H2O = 1D-myo-inositol 1,2,6-trisphosphate + phosphate</text>
        <dbReference type="Rhea" id="RHEA:77119"/>
        <dbReference type="ChEBI" id="CHEBI:15377"/>
        <dbReference type="ChEBI" id="CHEBI:43474"/>
        <dbReference type="ChEBI" id="CHEBI:195535"/>
        <dbReference type="ChEBI" id="CHEBI:195537"/>
        <dbReference type="EC" id="3.1.3.62"/>
    </reaction>
    <physiologicalReaction direction="left-to-right" evidence="10">
        <dbReference type="Rhea" id="RHEA:77120"/>
    </physiologicalReaction>
</comment>
<evidence type="ECO:0000256" key="9">
    <source>
        <dbReference type="ARBA" id="ARBA00031642"/>
    </source>
</evidence>
<dbReference type="Gene3D" id="3.40.50.1240">
    <property type="entry name" value="Phosphoglycerate mutase-like"/>
    <property type="match status" value="1"/>
</dbReference>
<dbReference type="PANTHER" id="PTHR20963:SF8">
    <property type="entry name" value="MULTIPLE INOSITOL POLYPHOSPHATE PHOSPHATASE 1"/>
    <property type="match status" value="1"/>
</dbReference>
<feature type="chain" id="PRO_5044579007" description="Multiple inositol polyphosphate phosphatase 1" evidence="14">
    <location>
        <begin position="22"/>
        <end position="464"/>
    </location>
</feature>
<evidence type="ECO:0000256" key="8">
    <source>
        <dbReference type="ARBA" id="ARBA00023136"/>
    </source>
</evidence>
<comment type="catalytic activity">
    <reaction evidence="13">
        <text>(2R)-2,3-bisphosphoglycerate + H2O = (2R)-2-phosphoglycerate + phosphate</text>
        <dbReference type="Rhea" id="RHEA:27381"/>
        <dbReference type="ChEBI" id="CHEBI:15377"/>
        <dbReference type="ChEBI" id="CHEBI:43474"/>
        <dbReference type="ChEBI" id="CHEBI:58248"/>
        <dbReference type="ChEBI" id="CHEBI:58289"/>
        <dbReference type="EC" id="3.1.3.80"/>
    </reaction>
    <physiologicalReaction direction="left-to-right" evidence="13">
        <dbReference type="Rhea" id="RHEA:27382"/>
    </physiologicalReaction>
</comment>
<keyword evidence="8" id="KW-0472">Membrane</keyword>